<reference evidence="7" key="1">
    <citation type="submission" date="2020-11" db="EMBL/GenBank/DDBJ databases">
        <title>Whole-genome analyses of Nonomuraea sp. K274.</title>
        <authorList>
            <person name="Veyisoglu A."/>
        </authorList>
    </citation>
    <scope>NUCLEOTIDE SEQUENCE</scope>
    <source>
        <strain evidence="7">K274</strain>
    </source>
</reference>
<comment type="caution">
    <text evidence="7">The sequence shown here is derived from an EMBL/GenBank/DDBJ whole genome shotgun (WGS) entry which is preliminary data.</text>
</comment>
<comment type="subcellular location">
    <subcellularLocation>
        <location evidence="1">Cell membrane</location>
        <topology evidence="1">Multi-pass membrane protein</topology>
    </subcellularLocation>
</comment>
<dbReference type="RefSeq" id="WP_195901650.1">
    <property type="nucleotide sequence ID" value="NZ_JADOGI010000231.1"/>
</dbReference>
<dbReference type="Proteomes" id="UP000605361">
    <property type="component" value="Unassembled WGS sequence"/>
</dbReference>
<dbReference type="CDD" id="cd17393">
    <property type="entry name" value="MFS_MosC_like"/>
    <property type="match status" value="1"/>
</dbReference>
<proteinExistence type="predicted"/>
<organism evidence="7 8">
    <name type="scientific">Nonomuraea cypriaca</name>
    <dbReference type="NCBI Taxonomy" id="1187855"/>
    <lineage>
        <taxon>Bacteria</taxon>
        <taxon>Bacillati</taxon>
        <taxon>Actinomycetota</taxon>
        <taxon>Actinomycetes</taxon>
        <taxon>Streptosporangiales</taxon>
        <taxon>Streptosporangiaceae</taxon>
        <taxon>Nonomuraea</taxon>
    </lineage>
</organism>
<keyword evidence="3 5" id="KW-1133">Transmembrane helix</keyword>
<feature type="transmembrane region" description="Helical" evidence="5">
    <location>
        <begin position="209"/>
        <end position="232"/>
    </location>
</feature>
<feature type="transmembrane region" description="Helical" evidence="5">
    <location>
        <begin position="92"/>
        <end position="111"/>
    </location>
</feature>
<dbReference type="GO" id="GO:0022857">
    <property type="term" value="F:transmembrane transporter activity"/>
    <property type="evidence" value="ECO:0007669"/>
    <property type="project" value="InterPro"/>
</dbReference>
<dbReference type="InterPro" id="IPR020846">
    <property type="entry name" value="MFS_dom"/>
</dbReference>
<evidence type="ECO:0000256" key="1">
    <source>
        <dbReference type="ARBA" id="ARBA00004651"/>
    </source>
</evidence>
<evidence type="ECO:0000256" key="5">
    <source>
        <dbReference type="SAM" id="Phobius"/>
    </source>
</evidence>
<name>A0A931APT5_9ACTN</name>
<evidence type="ECO:0000256" key="4">
    <source>
        <dbReference type="ARBA" id="ARBA00023136"/>
    </source>
</evidence>
<evidence type="ECO:0000313" key="7">
    <source>
        <dbReference type="EMBL" id="MBF8192767.1"/>
    </source>
</evidence>
<dbReference type="EMBL" id="JADOGI010000231">
    <property type="protein sequence ID" value="MBF8192767.1"/>
    <property type="molecule type" value="Genomic_DNA"/>
</dbReference>
<feature type="transmembrane region" description="Helical" evidence="5">
    <location>
        <begin position="68"/>
        <end position="86"/>
    </location>
</feature>
<dbReference type="GO" id="GO:0005886">
    <property type="term" value="C:plasma membrane"/>
    <property type="evidence" value="ECO:0007669"/>
    <property type="project" value="UniProtKB-SubCell"/>
</dbReference>
<feature type="transmembrane region" description="Helical" evidence="5">
    <location>
        <begin position="244"/>
        <end position="263"/>
    </location>
</feature>
<dbReference type="PROSITE" id="PS50850">
    <property type="entry name" value="MFS"/>
    <property type="match status" value="1"/>
</dbReference>
<dbReference type="InterPro" id="IPR036259">
    <property type="entry name" value="MFS_trans_sf"/>
</dbReference>
<keyword evidence="2 5" id="KW-0812">Transmembrane</keyword>
<dbReference type="Pfam" id="PF07690">
    <property type="entry name" value="MFS_1"/>
    <property type="match status" value="1"/>
</dbReference>
<feature type="transmembrane region" description="Helical" evidence="5">
    <location>
        <begin position="132"/>
        <end position="153"/>
    </location>
</feature>
<feature type="transmembrane region" description="Helical" evidence="5">
    <location>
        <begin position="159"/>
        <end position="178"/>
    </location>
</feature>
<dbReference type="Gene3D" id="1.20.1250.20">
    <property type="entry name" value="MFS general substrate transporter like domains"/>
    <property type="match status" value="2"/>
</dbReference>
<evidence type="ECO:0000256" key="3">
    <source>
        <dbReference type="ARBA" id="ARBA00022989"/>
    </source>
</evidence>
<keyword evidence="4 5" id="KW-0472">Membrane</keyword>
<protein>
    <submittedName>
        <fullName evidence="7">MFS transporter</fullName>
    </submittedName>
</protein>
<feature type="transmembrane region" description="Helical" evidence="5">
    <location>
        <begin position="300"/>
        <end position="321"/>
    </location>
</feature>
<evidence type="ECO:0000256" key="2">
    <source>
        <dbReference type="ARBA" id="ARBA00022692"/>
    </source>
</evidence>
<evidence type="ECO:0000313" key="8">
    <source>
        <dbReference type="Proteomes" id="UP000605361"/>
    </source>
</evidence>
<feature type="domain" description="Major facilitator superfamily (MFS) profile" evidence="6">
    <location>
        <begin position="1"/>
        <end position="386"/>
    </location>
</feature>
<keyword evidence="8" id="KW-1185">Reference proteome</keyword>
<dbReference type="PANTHER" id="PTHR23514">
    <property type="entry name" value="BYPASS OF STOP CODON PROTEIN 6"/>
    <property type="match status" value="1"/>
</dbReference>
<dbReference type="SUPFAM" id="SSF103473">
    <property type="entry name" value="MFS general substrate transporter"/>
    <property type="match status" value="1"/>
</dbReference>
<dbReference type="InterPro" id="IPR011701">
    <property type="entry name" value="MFS"/>
</dbReference>
<feature type="transmembrane region" description="Helical" evidence="5">
    <location>
        <begin position="360"/>
        <end position="381"/>
    </location>
</feature>
<accession>A0A931APT5</accession>
<dbReference type="PANTHER" id="PTHR23514:SF13">
    <property type="entry name" value="INNER MEMBRANE PROTEIN YBJJ"/>
    <property type="match status" value="1"/>
</dbReference>
<sequence>MTPHRSIAAVFAVHGAVAGSLATRIPWIQDHLDLGPGTLGLALLCQPIGAFIGMPLASRLAYRFGSRAATRALLAAWCAALALPALAPSPTWLFAAFILLGVSAGMSDVLMNAHAVVLERHLGRSIMSGLHGMWSVGSLAAGGIAILAAQAGIDATIHLGAMAVAVLVLGAAAGRGLLRDSVVIGHGLRADGSPADAPPPRRFVLPSRAILAIALVGFCATFAEGATANWAAVYLTEVAAAGPGAAAAGYTVFMFCMAGMRLLGDRVIGRIGPVTAVRAGGVVAAAGGVVVVVARTPVPVIAGFGLIGLGVAVIVPLVFAAAGGVGTNPGESVAGVATITYLSGMIAPAVTGGIAGSLSYPVAFALITGVIVLLVLLAGVLRPVSARPRTGKLEGVTS</sequence>
<gene>
    <name evidence="7" type="ORF">ITP53_45235</name>
</gene>
<evidence type="ECO:0000259" key="6">
    <source>
        <dbReference type="PROSITE" id="PS50850"/>
    </source>
</evidence>
<feature type="transmembrane region" description="Helical" evidence="5">
    <location>
        <begin position="38"/>
        <end position="56"/>
    </location>
</feature>
<dbReference type="AlphaFoldDB" id="A0A931APT5"/>
<feature type="transmembrane region" description="Helical" evidence="5">
    <location>
        <begin position="333"/>
        <end position="354"/>
    </location>
</feature>
<feature type="transmembrane region" description="Helical" evidence="5">
    <location>
        <begin position="275"/>
        <end position="294"/>
    </location>
</feature>
<dbReference type="InterPro" id="IPR051788">
    <property type="entry name" value="MFS_Transporter"/>
</dbReference>